<keyword evidence="1" id="KW-0472">Membrane</keyword>
<gene>
    <name evidence="2" type="ORF">EUBDOL_01004</name>
</gene>
<dbReference type="AlphaFoldDB" id="A8RB65"/>
<accession>A8RB65</accession>
<dbReference type="Proteomes" id="UP000004090">
    <property type="component" value="Unassembled WGS sequence"/>
</dbReference>
<dbReference type="HOGENOM" id="CLU_3233729_0_0_9"/>
<feature type="transmembrane region" description="Helical" evidence="1">
    <location>
        <begin position="25"/>
        <end position="42"/>
    </location>
</feature>
<keyword evidence="1" id="KW-0812">Transmembrane</keyword>
<comment type="caution">
    <text evidence="2">The sequence shown here is derived from an EMBL/GenBank/DDBJ whole genome shotgun (WGS) entry which is preliminary data.</text>
</comment>
<organism evidence="2 3">
    <name type="scientific">Amedibacillus dolichus DSM 3991</name>
    <dbReference type="NCBI Taxonomy" id="428127"/>
    <lineage>
        <taxon>Bacteria</taxon>
        <taxon>Bacillati</taxon>
        <taxon>Bacillota</taxon>
        <taxon>Erysipelotrichia</taxon>
        <taxon>Erysipelotrichales</taxon>
        <taxon>Erysipelotrichaceae</taxon>
        <taxon>Amedibacillus</taxon>
    </lineage>
</organism>
<reference evidence="2 3" key="1">
    <citation type="submission" date="2007-09" db="EMBL/GenBank/DDBJ databases">
        <title>Draft genome sequence of Eubacterium dolichum (DSM 3991).</title>
        <authorList>
            <person name="Sudarsanam P."/>
            <person name="Ley R."/>
            <person name="Guruge J."/>
            <person name="Turnbaugh P.J."/>
            <person name="Mahowald M."/>
            <person name="Liep D."/>
            <person name="Gordon J."/>
        </authorList>
    </citation>
    <scope>NUCLEOTIDE SEQUENCE [LARGE SCALE GENOMIC DNA]</scope>
    <source>
        <strain evidence="2 3">DSM 3991</strain>
    </source>
</reference>
<keyword evidence="1" id="KW-1133">Transmembrane helix</keyword>
<reference evidence="2 3" key="2">
    <citation type="submission" date="2007-09" db="EMBL/GenBank/DDBJ databases">
        <authorList>
            <person name="Fulton L."/>
            <person name="Clifton S."/>
            <person name="Fulton B."/>
            <person name="Xu J."/>
            <person name="Minx P."/>
            <person name="Pepin K.H."/>
            <person name="Johnson M."/>
            <person name="Thiruvilangam P."/>
            <person name="Bhonagiri V."/>
            <person name="Nash W.E."/>
            <person name="Mardis E.R."/>
            <person name="Wilson R.K."/>
        </authorList>
    </citation>
    <scope>NUCLEOTIDE SEQUENCE [LARGE SCALE GENOMIC DNA]</scope>
    <source>
        <strain evidence="2 3">DSM 3991</strain>
    </source>
</reference>
<dbReference type="STRING" id="428127.EUBDOL_01004"/>
<evidence type="ECO:0000256" key="1">
    <source>
        <dbReference type="SAM" id="Phobius"/>
    </source>
</evidence>
<evidence type="ECO:0000313" key="3">
    <source>
        <dbReference type="Proteomes" id="UP000004090"/>
    </source>
</evidence>
<sequence length="43" mass="5201">MSKFIKYQLKAQPQENTLLFDKKNLKNAFPLFFFAIFNYLVIK</sequence>
<name>A8RB65_9FIRM</name>
<evidence type="ECO:0000313" key="2">
    <source>
        <dbReference type="EMBL" id="EDP11085.1"/>
    </source>
</evidence>
<dbReference type="EMBL" id="ABAW02000019">
    <property type="protein sequence ID" value="EDP11085.1"/>
    <property type="molecule type" value="Genomic_DNA"/>
</dbReference>
<protein>
    <submittedName>
        <fullName evidence="2">Uncharacterized protein</fullName>
    </submittedName>
</protein>
<proteinExistence type="predicted"/>